<evidence type="ECO:0000313" key="2">
    <source>
        <dbReference type="EMBL" id="MPL58109.1"/>
    </source>
</evidence>
<evidence type="ECO:0000256" key="1">
    <source>
        <dbReference type="SAM" id="MobiDB-lite"/>
    </source>
</evidence>
<proteinExistence type="predicted"/>
<accession>A0A644STU0</accession>
<gene>
    <name evidence="2" type="ORF">SDC9_03640</name>
</gene>
<reference evidence="2" key="1">
    <citation type="submission" date="2019-08" db="EMBL/GenBank/DDBJ databases">
        <authorList>
            <person name="Kucharzyk K."/>
            <person name="Murdoch R.W."/>
            <person name="Higgins S."/>
            <person name="Loffler F."/>
        </authorList>
    </citation>
    <scope>NUCLEOTIDE SEQUENCE</scope>
</reference>
<feature type="region of interest" description="Disordered" evidence="1">
    <location>
        <begin position="1"/>
        <end position="23"/>
    </location>
</feature>
<organism evidence="2">
    <name type="scientific">bioreactor metagenome</name>
    <dbReference type="NCBI Taxonomy" id="1076179"/>
    <lineage>
        <taxon>unclassified sequences</taxon>
        <taxon>metagenomes</taxon>
        <taxon>ecological metagenomes</taxon>
    </lineage>
</organism>
<dbReference type="AlphaFoldDB" id="A0A644STU0"/>
<sequence length="44" mass="5204">MMRKNGSYKEIKGQSNTVHAAKSKKIKVYEEEIKNAKIHKWSRK</sequence>
<comment type="caution">
    <text evidence="2">The sequence shown here is derived from an EMBL/GenBank/DDBJ whole genome shotgun (WGS) entry which is preliminary data.</text>
</comment>
<protein>
    <submittedName>
        <fullName evidence="2">Uncharacterized protein</fullName>
    </submittedName>
</protein>
<dbReference type="EMBL" id="VSSQ01000006">
    <property type="protein sequence ID" value="MPL58109.1"/>
    <property type="molecule type" value="Genomic_DNA"/>
</dbReference>
<name>A0A644STU0_9ZZZZ</name>